<dbReference type="AlphaFoldDB" id="A0A6J8A2J8"/>
<dbReference type="Gene3D" id="3.30.420.40">
    <property type="match status" value="2"/>
</dbReference>
<dbReference type="PANTHER" id="PTHR14187">
    <property type="entry name" value="ALPHA KINASE/ELONGATION FACTOR 2 KINASE"/>
    <property type="match status" value="1"/>
</dbReference>
<evidence type="ECO:0000313" key="2">
    <source>
        <dbReference type="Proteomes" id="UP000507470"/>
    </source>
</evidence>
<keyword evidence="2" id="KW-1185">Reference proteome</keyword>
<organism evidence="1 2">
    <name type="scientific">Mytilus coruscus</name>
    <name type="common">Sea mussel</name>
    <dbReference type="NCBI Taxonomy" id="42192"/>
    <lineage>
        <taxon>Eukaryota</taxon>
        <taxon>Metazoa</taxon>
        <taxon>Spiralia</taxon>
        <taxon>Lophotrochozoa</taxon>
        <taxon>Mollusca</taxon>
        <taxon>Bivalvia</taxon>
        <taxon>Autobranchia</taxon>
        <taxon>Pteriomorphia</taxon>
        <taxon>Mytilida</taxon>
        <taxon>Mytiloidea</taxon>
        <taxon>Mytilidae</taxon>
        <taxon>Mytilinae</taxon>
        <taxon>Mytilus</taxon>
    </lineage>
</organism>
<dbReference type="Gene3D" id="3.90.640.10">
    <property type="entry name" value="Actin, Chain A, domain 4"/>
    <property type="match status" value="1"/>
</dbReference>
<dbReference type="InterPro" id="IPR043129">
    <property type="entry name" value="ATPase_NBD"/>
</dbReference>
<dbReference type="Proteomes" id="UP000507470">
    <property type="component" value="Unassembled WGS sequence"/>
</dbReference>
<accession>A0A6J8A2J8</accession>
<gene>
    <name evidence="1" type="ORF">MCOR_2403</name>
</gene>
<dbReference type="PANTHER" id="PTHR14187:SF5">
    <property type="entry name" value="HEAT SHOCK 70 KDA PROTEIN 12A"/>
    <property type="match status" value="1"/>
</dbReference>
<name>A0A6J8A2J8_MYTCO</name>
<dbReference type="SUPFAM" id="SSF53067">
    <property type="entry name" value="Actin-like ATPase domain"/>
    <property type="match status" value="1"/>
</dbReference>
<evidence type="ECO:0000313" key="1">
    <source>
        <dbReference type="EMBL" id="CAC5359625.1"/>
    </source>
</evidence>
<sequence length="356" mass="40443">MGVNGFADWLTECHGNSGKVEDRKEDIDDFKTKTVDLLKEISTRVLVCMLIDFHVGHALRSLKLKESGLSKTDIQWVLAIPACWNSYSIRRLLSTAFKMAGVDDLIIELEPEVTSLFFEYMAVEKGTDDFQRFQPGNKYIVLDCGGDTVNITAHRVQQEKTLHKVVKSSGGVWGDTLVNESFIQLIIRIVGTPVYLDFCEKNAADFVDIFRELEKHKSVFSGEGKTHVTIKMPVFLEETFEKDTGETIQEALRQSLLSGKVTWLCSKIRIHSNLFASFFKESINNIIYHLQKMLRDPKVVGTTNIIMIRRFSESPFLQRKIKEEFPSMNVLIPTEGRLSVLRGAVIFGHNSRAIKC</sequence>
<reference evidence="1 2" key="1">
    <citation type="submission" date="2020-06" db="EMBL/GenBank/DDBJ databases">
        <authorList>
            <person name="Li R."/>
            <person name="Bekaert M."/>
        </authorList>
    </citation>
    <scope>NUCLEOTIDE SEQUENCE [LARGE SCALE GENOMIC DNA]</scope>
    <source>
        <strain evidence="2">wild</strain>
    </source>
</reference>
<proteinExistence type="predicted"/>
<dbReference type="OrthoDB" id="6127299at2759"/>
<protein>
    <submittedName>
        <fullName evidence="1">Uncharacterized protein</fullName>
    </submittedName>
</protein>
<dbReference type="EMBL" id="CACVKT020000514">
    <property type="protein sequence ID" value="CAC5359625.1"/>
    <property type="molecule type" value="Genomic_DNA"/>
</dbReference>